<feature type="region of interest" description="Disordered" evidence="1">
    <location>
        <begin position="82"/>
        <end position="104"/>
    </location>
</feature>
<gene>
    <name evidence="2" type="ORF">AB1Y20_005059</name>
</gene>
<dbReference type="EMBL" id="JBGBPQ010000013">
    <property type="protein sequence ID" value="KAL1511773.1"/>
    <property type="molecule type" value="Genomic_DNA"/>
</dbReference>
<evidence type="ECO:0000256" key="1">
    <source>
        <dbReference type="SAM" id="MobiDB-lite"/>
    </source>
</evidence>
<dbReference type="Proteomes" id="UP001515480">
    <property type="component" value="Unassembled WGS sequence"/>
</dbReference>
<sequence length="143" mass="15791">MHHTRERTTHPRAQCAVRVPQPKDHAHKTTETHEGPESPNRTDDARINDKEQKELRLPSSQCEAPLTSIVESRLLSRDSCITRRRKRAKRQIDEGMPGGLGSEDTANVVHEAPAQDELHQPLSFARIAIGVALQAAAAALPTS</sequence>
<evidence type="ECO:0000313" key="3">
    <source>
        <dbReference type="Proteomes" id="UP001515480"/>
    </source>
</evidence>
<dbReference type="AlphaFoldDB" id="A0AB34J2Q0"/>
<keyword evidence="3" id="KW-1185">Reference proteome</keyword>
<protein>
    <submittedName>
        <fullName evidence="2">Uncharacterized protein</fullName>
    </submittedName>
</protein>
<reference evidence="2 3" key="1">
    <citation type="journal article" date="2024" name="Science">
        <title>Giant polyketide synthase enzymes in the biosynthesis of giant marine polyether toxins.</title>
        <authorList>
            <person name="Fallon T.R."/>
            <person name="Shende V.V."/>
            <person name="Wierzbicki I.H."/>
            <person name="Pendleton A.L."/>
            <person name="Watervoot N.F."/>
            <person name="Auber R.P."/>
            <person name="Gonzalez D.J."/>
            <person name="Wisecaver J.H."/>
            <person name="Moore B.S."/>
        </authorList>
    </citation>
    <scope>NUCLEOTIDE SEQUENCE [LARGE SCALE GENOMIC DNA]</scope>
    <source>
        <strain evidence="2 3">12B1</strain>
    </source>
</reference>
<evidence type="ECO:0000313" key="2">
    <source>
        <dbReference type="EMBL" id="KAL1511773.1"/>
    </source>
</evidence>
<accession>A0AB34J2Q0</accession>
<proteinExistence type="predicted"/>
<organism evidence="2 3">
    <name type="scientific">Prymnesium parvum</name>
    <name type="common">Toxic golden alga</name>
    <dbReference type="NCBI Taxonomy" id="97485"/>
    <lineage>
        <taxon>Eukaryota</taxon>
        <taxon>Haptista</taxon>
        <taxon>Haptophyta</taxon>
        <taxon>Prymnesiophyceae</taxon>
        <taxon>Prymnesiales</taxon>
        <taxon>Prymnesiaceae</taxon>
        <taxon>Prymnesium</taxon>
    </lineage>
</organism>
<feature type="compositionally biased region" description="Basic and acidic residues" evidence="1">
    <location>
        <begin position="21"/>
        <end position="56"/>
    </location>
</feature>
<comment type="caution">
    <text evidence="2">The sequence shown here is derived from an EMBL/GenBank/DDBJ whole genome shotgun (WGS) entry which is preliminary data.</text>
</comment>
<feature type="region of interest" description="Disordered" evidence="1">
    <location>
        <begin position="1"/>
        <end position="60"/>
    </location>
</feature>
<name>A0AB34J2Q0_PRYPA</name>